<reference evidence="1" key="1">
    <citation type="submission" date="2019-09" db="EMBL/GenBank/DDBJ databases">
        <title>The Mitochondrial Proteome of the Jakobid, Andalucia godoyi, a Protist With the Most Gene-Rich and Bacteria-Like Mitochondrial Genome.</title>
        <authorList>
            <person name="Gray M.W."/>
            <person name="Burger G."/>
            <person name="Derelle R."/>
            <person name="Klimes V."/>
            <person name="Leger M."/>
            <person name="Sarrasin M."/>
            <person name="Vlcek C."/>
            <person name="Roger A.J."/>
            <person name="Elias M."/>
            <person name="Lang B.F."/>
        </authorList>
    </citation>
    <scope>NUCLEOTIDE SEQUENCE</scope>
    <source>
        <strain evidence="1">And28</strain>
    </source>
</reference>
<evidence type="ECO:0000313" key="1">
    <source>
        <dbReference type="EMBL" id="KAF0852544.1"/>
    </source>
</evidence>
<accession>A0A8K0AJA2</accession>
<dbReference type="AlphaFoldDB" id="A0A8K0AJA2"/>
<dbReference type="Proteomes" id="UP000799049">
    <property type="component" value="Unassembled WGS sequence"/>
</dbReference>
<organism evidence="1 2">
    <name type="scientific">Andalucia godoyi</name>
    <name type="common">Flagellate</name>
    <dbReference type="NCBI Taxonomy" id="505711"/>
    <lineage>
        <taxon>Eukaryota</taxon>
        <taxon>Discoba</taxon>
        <taxon>Jakobida</taxon>
        <taxon>Andalucina</taxon>
        <taxon>Andaluciidae</taxon>
        <taxon>Andalucia</taxon>
    </lineage>
</organism>
<comment type="caution">
    <text evidence="1">The sequence shown here is derived from an EMBL/GenBank/DDBJ whole genome shotgun (WGS) entry which is preliminary data.</text>
</comment>
<keyword evidence="2" id="KW-1185">Reference proteome</keyword>
<name>A0A8K0AJA2_ANDGO</name>
<gene>
    <name evidence="1" type="ORF">ANDGO_06737</name>
</gene>
<evidence type="ECO:0000313" key="2">
    <source>
        <dbReference type="Proteomes" id="UP000799049"/>
    </source>
</evidence>
<protein>
    <submittedName>
        <fullName evidence="1">Putative mitochondrial protein</fullName>
    </submittedName>
</protein>
<sequence length="102" mass="11303">MSSRLLRNQLRSSESFLGVSTKKLKKRNSKPLIPVAVATADLVKAQEESRQATVERNIDILKKTAIRPKQAPAVESVLQGILKAKSGPLAKPRKSHKKNKKH</sequence>
<proteinExistence type="predicted"/>
<dbReference type="EMBL" id="VRVR01000030">
    <property type="protein sequence ID" value="KAF0852544.1"/>
    <property type="molecule type" value="Genomic_DNA"/>
</dbReference>